<name>A0A6A6I6T7_9PLEO</name>
<evidence type="ECO:0000313" key="2">
    <source>
        <dbReference type="Proteomes" id="UP000800094"/>
    </source>
</evidence>
<sequence length="275" mass="32135">MEPTSINPRRCAFFELLHEDARNIIYEFLDLPPISFENVGLILSCRTAKKEVEAASIRNLREWVKAGEKVFLWITGFKASILTCKNPQERFGSSLRSVVITVPPNLLDESREWEDARDLFQFEVVYRLLSFRFEEVIFHLLTDAEREATSLMNDIQGRIREAVDRGRTWRKYGPGWGYDALAPIHTKRITVSWGSFDKIDGDGSRTNRYQYPEHEKKRMCAVNGVQRDSYPWPTAENTWREDRTAGRLSIVSETRWKLLKGENVGLLSVERFRRR</sequence>
<dbReference type="OrthoDB" id="3711359at2759"/>
<dbReference type="EMBL" id="ML987199">
    <property type="protein sequence ID" value="KAF2246057.1"/>
    <property type="molecule type" value="Genomic_DNA"/>
</dbReference>
<keyword evidence="2" id="KW-1185">Reference proteome</keyword>
<gene>
    <name evidence="1" type="ORF">BU26DRAFT_567565</name>
</gene>
<protein>
    <submittedName>
        <fullName evidence="1">Uncharacterized protein</fullName>
    </submittedName>
</protein>
<proteinExistence type="predicted"/>
<organism evidence="1 2">
    <name type="scientific">Trematosphaeria pertusa</name>
    <dbReference type="NCBI Taxonomy" id="390896"/>
    <lineage>
        <taxon>Eukaryota</taxon>
        <taxon>Fungi</taxon>
        <taxon>Dikarya</taxon>
        <taxon>Ascomycota</taxon>
        <taxon>Pezizomycotina</taxon>
        <taxon>Dothideomycetes</taxon>
        <taxon>Pleosporomycetidae</taxon>
        <taxon>Pleosporales</taxon>
        <taxon>Massarineae</taxon>
        <taxon>Trematosphaeriaceae</taxon>
        <taxon>Trematosphaeria</taxon>
    </lineage>
</organism>
<reference evidence="1" key="1">
    <citation type="journal article" date="2020" name="Stud. Mycol.">
        <title>101 Dothideomycetes genomes: a test case for predicting lifestyles and emergence of pathogens.</title>
        <authorList>
            <person name="Haridas S."/>
            <person name="Albert R."/>
            <person name="Binder M."/>
            <person name="Bloem J."/>
            <person name="Labutti K."/>
            <person name="Salamov A."/>
            <person name="Andreopoulos B."/>
            <person name="Baker S."/>
            <person name="Barry K."/>
            <person name="Bills G."/>
            <person name="Bluhm B."/>
            <person name="Cannon C."/>
            <person name="Castanera R."/>
            <person name="Culley D."/>
            <person name="Daum C."/>
            <person name="Ezra D."/>
            <person name="Gonzalez J."/>
            <person name="Henrissat B."/>
            <person name="Kuo A."/>
            <person name="Liang C."/>
            <person name="Lipzen A."/>
            <person name="Lutzoni F."/>
            <person name="Magnuson J."/>
            <person name="Mondo S."/>
            <person name="Nolan M."/>
            <person name="Ohm R."/>
            <person name="Pangilinan J."/>
            <person name="Park H.-J."/>
            <person name="Ramirez L."/>
            <person name="Alfaro M."/>
            <person name="Sun H."/>
            <person name="Tritt A."/>
            <person name="Yoshinaga Y."/>
            <person name="Zwiers L.-H."/>
            <person name="Turgeon B."/>
            <person name="Goodwin S."/>
            <person name="Spatafora J."/>
            <person name="Crous P."/>
            <person name="Grigoriev I."/>
        </authorList>
    </citation>
    <scope>NUCLEOTIDE SEQUENCE</scope>
    <source>
        <strain evidence="1">CBS 122368</strain>
    </source>
</reference>
<dbReference type="Proteomes" id="UP000800094">
    <property type="component" value="Unassembled WGS sequence"/>
</dbReference>
<dbReference type="AlphaFoldDB" id="A0A6A6I6T7"/>
<dbReference type="GeneID" id="54586999"/>
<accession>A0A6A6I6T7</accession>
<dbReference type="RefSeq" id="XP_033681061.1">
    <property type="nucleotide sequence ID" value="XM_033833669.1"/>
</dbReference>
<evidence type="ECO:0000313" key="1">
    <source>
        <dbReference type="EMBL" id="KAF2246057.1"/>
    </source>
</evidence>